<proteinExistence type="predicted"/>
<comment type="caution">
    <text evidence="2">The sequence shown here is derived from an EMBL/GenBank/DDBJ whole genome shotgun (WGS) entry which is preliminary data.</text>
</comment>
<dbReference type="EMBL" id="DRLF01000073">
    <property type="protein sequence ID" value="HEC05579.1"/>
    <property type="molecule type" value="Genomic_DNA"/>
</dbReference>
<accession>A0A831RVA0</accession>
<protein>
    <submittedName>
        <fullName evidence="2">Uncharacterized protein</fullName>
    </submittedName>
</protein>
<organism evidence="2">
    <name type="scientific">Thiolapillus brandeum</name>
    <dbReference type="NCBI Taxonomy" id="1076588"/>
    <lineage>
        <taxon>Bacteria</taxon>
        <taxon>Pseudomonadati</taxon>
        <taxon>Pseudomonadota</taxon>
        <taxon>Gammaproteobacteria</taxon>
        <taxon>Chromatiales</taxon>
        <taxon>Sedimenticolaceae</taxon>
        <taxon>Thiolapillus</taxon>
    </lineage>
</organism>
<dbReference type="AlphaFoldDB" id="A0A831RVA0"/>
<evidence type="ECO:0000313" key="2">
    <source>
        <dbReference type="EMBL" id="HEC05579.1"/>
    </source>
</evidence>
<feature type="region of interest" description="Disordered" evidence="1">
    <location>
        <begin position="325"/>
        <end position="347"/>
    </location>
</feature>
<reference evidence="2" key="1">
    <citation type="journal article" date="2020" name="mSystems">
        <title>Genome- and Community-Level Interaction Insights into Carbon Utilization and Element Cycling Functions of Hydrothermarchaeota in Hydrothermal Sediment.</title>
        <authorList>
            <person name="Zhou Z."/>
            <person name="Liu Y."/>
            <person name="Xu W."/>
            <person name="Pan J."/>
            <person name="Luo Z.H."/>
            <person name="Li M."/>
        </authorList>
    </citation>
    <scope>NUCLEOTIDE SEQUENCE [LARGE SCALE GENOMIC DNA]</scope>
    <source>
        <strain evidence="2">HyVt-458</strain>
    </source>
</reference>
<evidence type="ECO:0000256" key="1">
    <source>
        <dbReference type="SAM" id="MobiDB-lite"/>
    </source>
</evidence>
<dbReference type="Proteomes" id="UP000886339">
    <property type="component" value="Unassembled WGS sequence"/>
</dbReference>
<sequence>MMYVKQYLVALLLGGVIFPVAWIEGNAAGELDFMRQDPRIWKGSISIERSGSAEEHSDDSSQGNTDKHDYVREVKESLVLRVCGPLPSLYILDKQHSLSDVTEESSDKVAAKAVCVTSKRCNAWSCKRETRHPGDSRRIRKKTIVNLYDGPVPDGVKDELSAAVQMMPGGRYVITAGRSWYSSTLSDSVDRMVDACSGKKKVTEQHLRTGAMGEKAAMDTHRSEASTSTTIRMPPIAHLFAMRAEGRLDSERDIIAGEDIQESRVGSHGYEERVVSRWSLEGYSSCDEIYGDLRYALAAADAYSNAKIRDFASTVDEYESLITDRTSKNLTGRPHTPAGPGQPNSQVGNYMATDPKTCKILWQDEFHEAQRKSCQPPFLFQVVLDHEKEHARQCWDGNHRPPFDADAGTVDGVIARSQAETSAHLVEAGESLAWLRDNCPDKGYDLDGAQQRIDKIKARKAGWWD</sequence>
<name>A0A831RVA0_9GAMM</name>
<gene>
    <name evidence="2" type="ORF">ENJ12_01895</name>
</gene>